<dbReference type="InterPro" id="IPR004604">
    <property type="entry name" value="DNA_recomb/repair_RecN"/>
</dbReference>
<comment type="function">
    <text evidence="1 9">May be involved in recombinational repair of damaged DNA.</text>
</comment>
<dbReference type="Pfam" id="PF02463">
    <property type="entry name" value="SMC_N"/>
    <property type="match status" value="1"/>
</dbReference>
<reference evidence="11 12" key="1">
    <citation type="journal article" date="2022" name="ISME Commun">
        <title>Vulcanimicrobium alpinus gen. nov. sp. nov., the first cultivated representative of the candidate phylum 'Eremiobacterota', is a metabolically versatile aerobic anoxygenic phototroph.</title>
        <authorList>
            <person name="Yabe S."/>
            <person name="Muto K."/>
            <person name="Abe K."/>
            <person name="Yokota A."/>
            <person name="Staudigel H."/>
            <person name="Tebo B.M."/>
        </authorList>
    </citation>
    <scope>NUCLEOTIDE SEQUENCE [LARGE SCALE GENOMIC DNA]</scope>
    <source>
        <strain evidence="11 12">WC8-2</strain>
    </source>
</reference>
<comment type="similarity">
    <text evidence="2 9">Belongs to the RecN family.</text>
</comment>
<dbReference type="AlphaFoldDB" id="A0AAN1XX83"/>
<keyword evidence="7 9" id="KW-0234">DNA repair</keyword>
<dbReference type="PANTHER" id="PTHR11059:SF0">
    <property type="entry name" value="DNA REPAIR PROTEIN RECN"/>
    <property type="match status" value="1"/>
</dbReference>
<dbReference type="PIRSF" id="PIRSF003128">
    <property type="entry name" value="RecN"/>
    <property type="match status" value="1"/>
</dbReference>
<dbReference type="Gene3D" id="3.40.50.300">
    <property type="entry name" value="P-loop containing nucleotide triphosphate hydrolases"/>
    <property type="match status" value="2"/>
</dbReference>
<dbReference type="GO" id="GO:0009432">
    <property type="term" value="P:SOS response"/>
    <property type="evidence" value="ECO:0007669"/>
    <property type="project" value="TreeGrafter"/>
</dbReference>
<keyword evidence="12" id="KW-1185">Reference proteome</keyword>
<evidence type="ECO:0000256" key="9">
    <source>
        <dbReference type="PIRNR" id="PIRNR003128"/>
    </source>
</evidence>
<dbReference type="NCBIfam" id="TIGR00634">
    <property type="entry name" value="recN"/>
    <property type="match status" value="1"/>
</dbReference>
<dbReference type="GO" id="GO:0006281">
    <property type="term" value="P:DNA repair"/>
    <property type="evidence" value="ECO:0007669"/>
    <property type="project" value="UniProtKB-KW"/>
</dbReference>
<evidence type="ECO:0000313" key="12">
    <source>
        <dbReference type="Proteomes" id="UP001317532"/>
    </source>
</evidence>
<accession>A0AAN1XX83</accession>
<evidence type="ECO:0000256" key="6">
    <source>
        <dbReference type="ARBA" id="ARBA00022840"/>
    </source>
</evidence>
<evidence type="ECO:0000256" key="7">
    <source>
        <dbReference type="ARBA" id="ARBA00023204"/>
    </source>
</evidence>
<dbReference type="KEGG" id="vab:WPS_23290"/>
<evidence type="ECO:0000256" key="3">
    <source>
        <dbReference type="ARBA" id="ARBA00021315"/>
    </source>
</evidence>
<evidence type="ECO:0000256" key="5">
    <source>
        <dbReference type="ARBA" id="ARBA00022763"/>
    </source>
</evidence>
<keyword evidence="4" id="KW-0547">Nucleotide-binding</keyword>
<name>A0AAN1XX83_UNVUL</name>
<dbReference type="Proteomes" id="UP001317532">
    <property type="component" value="Chromosome"/>
</dbReference>
<keyword evidence="6" id="KW-0067">ATP-binding</keyword>
<dbReference type="PANTHER" id="PTHR11059">
    <property type="entry name" value="DNA REPAIR PROTEIN RECN"/>
    <property type="match status" value="1"/>
</dbReference>
<dbReference type="GO" id="GO:0043590">
    <property type="term" value="C:bacterial nucleoid"/>
    <property type="evidence" value="ECO:0007669"/>
    <property type="project" value="TreeGrafter"/>
</dbReference>
<feature type="domain" description="RecF/RecN/SMC N-terminal" evidence="10">
    <location>
        <begin position="12"/>
        <end position="518"/>
    </location>
</feature>
<evidence type="ECO:0000256" key="2">
    <source>
        <dbReference type="ARBA" id="ARBA00009441"/>
    </source>
</evidence>
<evidence type="ECO:0000313" key="11">
    <source>
        <dbReference type="EMBL" id="BDE07053.1"/>
    </source>
</evidence>
<protein>
    <recommendedName>
        <fullName evidence="3 9">DNA repair protein RecN</fullName>
    </recommendedName>
    <alternativeName>
        <fullName evidence="8 9">Recombination protein N</fullName>
    </alternativeName>
</protein>
<evidence type="ECO:0000256" key="4">
    <source>
        <dbReference type="ARBA" id="ARBA00022741"/>
    </source>
</evidence>
<keyword evidence="5 9" id="KW-0227">DNA damage</keyword>
<dbReference type="InterPro" id="IPR027417">
    <property type="entry name" value="P-loop_NTPase"/>
</dbReference>
<evidence type="ECO:0000256" key="8">
    <source>
        <dbReference type="ARBA" id="ARBA00033408"/>
    </source>
</evidence>
<proteinExistence type="inferred from homology"/>
<sequence>MTGAAPAVTLLRLTLENVGLIARAELEFGAGLTVVTGETGSGKTMLLGGLALALGGRAESDVVRAGAERARVSLEIAPDAALRARLAAAGFALADDDDVIVHREVLAGGRSQARINGVAAGASQVRDAIGTLVDIVSQHEAQRLLAPAYAIDLLDRYAGAPALALRDDVRERCDDVREARARLAALRDDDGRALARIEFARFALAEIDAAAIADDNEDERLRERRDVLADAERILASLAAASAALEDEGGAVDALGAAESGLAALARYGERFAELAAAAGALQSDANELAARIAREREAIELDPAELDALSARLDALDRLKKKYGGTLAEVGAQRETFAAAIADVDERDTRIAQAERAVREREAALAARAAELTALRADAAGALARAVRDELAALAMPAATLEVALEPLAEIGPHGGERAELRFAANPGELLRPLARVASGGELSRVLLALVVVLADRRERTALVFDEIDAGIGGATASAVGARLARLAENAQVVCVTHLAQIASFGDAHVALRKHARGEATTIEALPLDARGRTAEIARMLAGDERGVALEHAGALIDASRRTAQAARAR</sequence>
<evidence type="ECO:0000259" key="10">
    <source>
        <dbReference type="Pfam" id="PF02463"/>
    </source>
</evidence>
<dbReference type="GO" id="GO:0005524">
    <property type="term" value="F:ATP binding"/>
    <property type="evidence" value="ECO:0007669"/>
    <property type="project" value="UniProtKB-KW"/>
</dbReference>
<evidence type="ECO:0000256" key="1">
    <source>
        <dbReference type="ARBA" id="ARBA00003618"/>
    </source>
</evidence>
<dbReference type="InterPro" id="IPR003395">
    <property type="entry name" value="RecF/RecN/SMC_N"/>
</dbReference>
<dbReference type="EMBL" id="AP025523">
    <property type="protein sequence ID" value="BDE07053.1"/>
    <property type="molecule type" value="Genomic_DNA"/>
</dbReference>
<dbReference type="SUPFAM" id="SSF52540">
    <property type="entry name" value="P-loop containing nucleoside triphosphate hydrolases"/>
    <property type="match status" value="2"/>
</dbReference>
<dbReference type="GO" id="GO:0006310">
    <property type="term" value="P:DNA recombination"/>
    <property type="evidence" value="ECO:0007669"/>
    <property type="project" value="InterPro"/>
</dbReference>
<organism evidence="11 12">
    <name type="scientific">Vulcanimicrobium alpinum</name>
    <dbReference type="NCBI Taxonomy" id="3016050"/>
    <lineage>
        <taxon>Bacteria</taxon>
        <taxon>Bacillati</taxon>
        <taxon>Vulcanimicrobiota</taxon>
        <taxon>Vulcanimicrobiia</taxon>
        <taxon>Vulcanimicrobiales</taxon>
        <taxon>Vulcanimicrobiaceae</taxon>
        <taxon>Vulcanimicrobium</taxon>
    </lineage>
</organism>
<gene>
    <name evidence="11" type="ORF">WPS_23290</name>
</gene>